<keyword evidence="5 9" id="KW-1133">Transmembrane helix</keyword>
<evidence type="ECO:0000256" key="2">
    <source>
        <dbReference type="ARBA" id="ARBA00009965"/>
    </source>
</evidence>
<keyword evidence="3" id="KW-0813">Transport</keyword>
<keyword evidence="4 9" id="KW-0812">Transmembrane</keyword>
<dbReference type="PANTHER" id="PTHR11706:SF77">
    <property type="entry name" value="METAL TRANSPORTER NRAMP5"/>
    <property type="match status" value="1"/>
</dbReference>
<protein>
    <submittedName>
        <fullName evidence="10">Metal transporter nramp6</fullName>
    </submittedName>
</protein>
<evidence type="ECO:0000313" key="10">
    <source>
        <dbReference type="EMBL" id="KAK7850383.1"/>
    </source>
</evidence>
<dbReference type="Pfam" id="PF01566">
    <property type="entry name" value="Nramp"/>
    <property type="match status" value="1"/>
</dbReference>
<dbReference type="GO" id="GO:0005886">
    <property type="term" value="C:plasma membrane"/>
    <property type="evidence" value="ECO:0007669"/>
    <property type="project" value="TreeGrafter"/>
</dbReference>
<feature type="region of interest" description="Disordered" evidence="8">
    <location>
        <begin position="1"/>
        <end position="37"/>
    </location>
</feature>
<evidence type="ECO:0000256" key="9">
    <source>
        <dbReference type="SAM" id="Phobius"/>
    </source>
</evidence>
<keyword evidence="11" id="KW-1185">Reference proteome</keyword>
<dbReference type="PANTHER" id="PTHR11706">
    <property type="entry name" value="SOLUTE CARRIER PROTEIN FAMILY 11 MEMBER"/>
    <property type="match status" value="1"/>
</dbReference>
<dbReference type="GO" id="GO:0015086">
    <property type="term" value="F:cadmium ion transmembrane transporter activity"/>
    <property type="evidence" value="ECO:0007669"/>
    <property type="project" value="TreeGrafter"/>
</dbReference>
<keyword evidence="7 9" id="KW-0472">Membrane</keyword>
<reference evidence="10 11" key="1">
    <citation type="journal article" date="2018" name="Sci. Data">
        <title>The draft genome sequence of cork oak.</title>
        <authorList>
            <person name="Ramos A.M."/>
            <person name="Usie A."/>
            <person name="Barbosa P."/>
            <person name="Barros P.M."/>
            <person name="Capote T."/>
            <person name="Chaves I."/>
            <person name="Simoes F."/>
            <person name="Abreu I."/>
            <person name="Carrasquinho I."/>
            <person name="Faro C."/>
            <person name="Guimaraes J.B."/>
            <person name="Mendonca D."/>
            <person name="Nobrega F."/>
            <person name="Rodrigues L."/>
            <person name="Saibo N.J.M."/>
            <person name="Varela M.C."/>
            <person name="Egas C."/>
            <person name="Matos J."/>
            <person name="Miguel C.M."/>
            <person name="Oliveira M.M."/>
            <person name="Ricardo C.P."/>
            <person name="Goncalves S."/>
        </authorList>
    </citation>
    <scope>NUCLEOTIDE SEQUENCE [LARGE SCALE GENOMIC DNA]</scope>
    <source>
        <strain evidence="11">cv. HL8</strain>
    </source>
</reference>
<dbReference type="PRINTS" id="PR00447">
    <property type="entry name" value="NATRESASSCMP"/>
</dbReference>
<dbReference type="GO" id="GO:0005384">
    <property type="term" value="F:manganese ion transmembrane transporter activity"/>
    <property type="evidence" value="ECO:0007669"/>
    <property type="project" value="TreeGrafter"/>
</dbReference>
<dbReference type="InterPro" id="IPR001046">
    <property type="entry name" value="NRAMP_fam"/>
</dbReference>
<feature type="compositionally biased region" description="Polar residues" evidence="8">
    <location>
        <begin position="1"/>
        <end position="21"/>
    </location>
</feature>
<dbReference type="NCBIfam" id="NF037982">
    <property type="entry name" value="Nramp_1"/>
    <property type="match status" value="1"/>
</dbReference>
<comment type="caution">
    <text evidence="10">The sequence shown here is derived from an EMBL/GenBank/DDBJ whole genome shotgun (WGS) entry which is preliminary data.</text>
</comment>
<gene>
    <name evidence="10" type="primary">NRAMP6_0</name>
    <name evidence="10" type="ORF">CFP56_000984</name>
</gene>
<dbReference type="AlphaFoldDB" id="A0AAW0LF90"/>
<evidence type="ECO:0000256" key="7">
    <source>
        <dbReference type="ARBA" id="ARBA00023136"/>
    </source>
</evidence>
<comment type="subcellular location">
    <subcellularLocation>
        <location evidence="1">Membrane</location>
        <topology evidence="1">Multi-pass membrane protein</topology>
    </subcellularLocation>
</comment>
<organism evidence="10 11">
    <name type="scientific">Quercus suber</name>
    <name type="common">Cork oak</name>
    <dbReference type="NCBI Taxonomy" id="58331"/>
    <lineage>
        <taxon>Eukaryota</taxon>
        <taxon>Viridiplantae</taxon>
        <taxon>Streptophyta</taxon>
        <taxon>Embryophyta</taxon>
        <taxon>Tracheophyta</taxon>
        <taxon>Spermatophyta</taxon>
        <taxon>Magnoliopsida</taxon>
        <taxon>eudicotyledons</taxon>
        <taxon>Gunneridae</taxon>
        <taxon>Pentapetalae</taxon>
        <taxon>rosids</taxon>
        <taxon>fabids</taxon>
        <taxon>Fagales</taxon>
        <taxon>Fagaceae</taxon>
        <taxon>Quercus</taxon>
    </lineage>
</organism>
<name>A0AAW0LF90_QUESU</name>
<evidence type="ECO:0000256" key="3">
    <source>
        <dbReference type="ARBA" id="ARBA00022448"/>
    </source>
</evidence>
<evidence type="ECO:0000256" key="6">
    <source>
        <dbReference type="ARBA" id="ARBA00023065"/>
    </source>
</evidence>
<feature type="transmembrane region" description="Helical" evidence="9">
    <location>
        <begin position="89"/>
        <end position="113"/>
    </location>
</feature>
<accession>A0AAW0LF90</accession>
<feature type="non-terminal residue" evidence="10">
    <location>
        <position position="142"/>
    </location>
</feature>
<comment type="similarity">
    <text evidence="2">Belongs to the NRAMP (TC 2.A.55) family.</text>
</comment>
<evidence type="ECO:0000313" key="11">
    <source>
        <dbReference type="Proteomes" id="UP000237347"/>
    </source>
</evidence>
<dbReference type="Proteomes" id="UP000237347">
    <property type="component" value="Unassembled WGS sequence"/>
</dbReference>
<evidence type="ECO:0000256" key="8">
    <source>
        <dbReference type="SAM" id="MobiDB-lite"/>
    </source>
</evidence>
<sequence>MRSQQQPQHVSDVVPSSSSRGTPPPNITDSPDHKQFDHHDEDSQLLWVILIGLIFALIIQSLAANLGVSTGKHLSELCKAEYPKYVKYCLWLLAEVAVIAADIPEVIGTAFALNILFHIPIWTGVLITGLSTLLLIGLQRYG</sequence>
<evidence type="ECO:0000256" key="5">
    <source>
        <dbReference type="ARBA" id="ARBA00022989"/>
    </source>
</evidence>
<dbReference type="EMBL" id="PKMF04000101">
    <property type="protein sequence ID" value="KAK7850383.1"/>
    <property type="molecule type" value="Genomic_DNA"/>
</dbReference>
<proteinExistence type="inferred from homology"/>
<keyword evidence="6" id="KW-0406">Ion transport</keyword>
<feature type="transmembrane region" description="Helical" evidence="9">
    <location>
        <begin position="119"/>
        <end position="138"/>
    </location>
</feature>
<feature type="transmembrane region" description="Helical" evidence="9">
    <location>
        <begin position="45"/>
        <end position="68"/>
    </location>
</feature>
<evidence type="ECO:0000256" key="1">
    <source>
        <dbReference type="ARBA" id="ARBA00004141"/>
    </source>
</evidence>
<evidence type="ECO:0000256" key="4">
    <source>
        <dbReference type="ARBA" id="ARBA00022692"/>
    </source>
</evidence>
<dbReference type="GO" id="GO:0034755">
    <property type="term" value="P:iron ion transmembrane transport"/>
    <property type="evidence" value="ECO:0007669"/>
    <property type="project" value="TreeGrafter"/>
</dbReference>